<dbReference type="PANTHER" id="PTHR23042">
    <property type="entry name" value="CIRCADIAN PROTEIN CLOCK/ARNT/BMAL/PAS"/>
    <property type="match status" value="1"/>
</dbReference>
<reference evidence="3" key="1">
    <citation type="submission" date="2016-11" db="UniProtKB">
        <authorList>
            <consortium name="WormBaseParasite"/>
        </authorList>
    </citation>
    <scope>IDENTIFICATION</scope>
</reference>
<keyword evidence="2" id="KW-1185">Reference proteome</keyword>
<protein>
    <submittedName>
        <fullName evidence="3">BHLH domain-containing protein</fullName>
    </submittedName>
</protein>
<dbReference type="CDD" id="cd00130">
    <property type="entry name" value="PAS"/>
    <property type="match status" value="1"/>
</dbReference>
<evidence type="ECO:0000313" key="3">
    <source>
        <dbReference type="WBParaSite" id="L893_g29811.t1"/>
    </source>
</evidence>
<organism evidence="2 3">
    <name type="scientific">Steinernema glaseri</name>
    <dbReference type="NCBI Taxonomy" id="37863"/>
    <lineage>
        <taxon>Eukaryota</taxon>
        <taxon>Metazoa</taxon>
        <taxon>Ecdysozoa</taxon>
        <taxon>Nematoda</taxon>
        <taxon>Chromadorea</taxon>
        <taxon>Rhabditida</taxon>
        <taxon>Tylenchina</taxon>
        <taxon>Panagrolaimomorpha</taxon>
        <taxon>Strongyloidoidea</taxon>
        <taxon>Steinernematidae</taxon>
        <taxon>Steinernema</taxon>
    </lineage>
</organism>
<dbReference type="AlphaFoldDB" id="A0A1I7ZU17"/>
<dbReference type="Pfam" id="PF14598">
    <property type="entry name" value="PAS_11"/>
    <property type="match status" value="1"/>
</dbReference>
<dbReference type="InterPro" id="IPR000014">
    <property type="entry name" value="PAS"/>
</dbReference>
<accession>A0A1I7ZU17</accession>
<evidence type="ECO:0000259" key="1">
    <source>
        <dbReference type="PROSITE" id="PS50888"/>
    </source>
</evidence>
<name>A0A1I7ZU17_9BILA</name>
<proteinExistence type="predicted"/>
<dbReference type="InterPro" id="IPR035965">
    <property type="entry name" value="PAS-like_dom_sf"/>
</dbReference>
<dbReference type="InterPro" id="IPR036638">
    <property type="entry name" value="HLH_DNA-bd_sf"/>
</dbReference>
<dbReference type="Pfam" id="PF00010">
    <property type="entry name" value="HLH"/>
    <property type="match status" value="1"/>
</dbReference>
<dbReference type="Gene3D" id="3.30.450.20">
    <property type="entry name" value="PAS domain"/>
    <property type="match status" value="2"/>
</dbReference>
<evidence type="ECO:0000313" key="2">
    <source>
        <dbReference type="Proteomes" id="UP000095287"/>
    </source>
</evidence>
<dbReference type="SUPFAM" id="SSF55785">
    <property type="entry name" value="PYP-like sensor domain (PAS domain)"/>
    <property type="match status" value="2"/>
</dbReference>
<dbReference type="SMART" id="SM00353">
    <property type="entry name" value="HLH"/>
    <property type="match status" value="1"/>
</dbReference>
<dbReference type="Gene3D" id="4.10.280.10">
    <property type="entry name" value="Helix-loop-helix DNA-binding domain"/>
    <property type="match status" value="1"/>
</dbReference>
<feature type="domain" description="BHLH" evidence="1">
    <location>
        <begin position="106"/>
        <end position="157"/>
    </location>
</feature>
<dbReference type="InterPro" id="IPR011598">
    <property type="entry name" value="bHLH_dom"/>
</dbReference>
<dbReference type="GO" id="GO:0046983">
    <property type="term" value="F:protein dimerization activity"/>
    <property type="evidence" value="ECO:0007669"/>
    <property type="project" value="InterPro"/>
</dbReference>
<dbReference type="InterPro" id="IPR050933">
    <property type="entry name" value="Circadian_TF"/>
</dbReference>
<dbReference type="Proteomes" id="UP000095287">
    <property type="component" value="Unplaced"/>
</dbReference>
<dbReference type="SUPFAM" id="SSF47459">
    <property type="entry name" value="HLH, helix-loop-helix DNA-binding domain"/>
    <property type="match status" value="1"/>
</dbReference>
<dbReference type="WBParaSite" id="L893_g29811.t1">
    <property type="protein sequence ID" value="L893_g29811.t1"/>
    <property type="gene ID" value="L893_g29811"/>
</dbReference>
<sequence>MEATNAHLLNQQCTAKGRTVVLMNRKATTRSHRTIATDHTFCHRRLRLRTVRITDIISKLDEEPSLRSFKGYRSFDRAMIEFNANKHVEDDTTDDGDQQYGRSGAINVSHHSEVEKRRRDRMNSLLNQLALLVPSAANKKYDKLTVLRLTLQYINTLQNSSLNDLTLFGSSSSMTYKDLRAILHKSGEHVLMMASTQTAEVMYVGENISEMLSMTAECLCNRSWIDILHPDDIKPFLKFICFEGDLAATEVDSAEQVSLKNPKAANGVEQIPPSQRKSVVVRIVNNPTESERRPDMKDYVTIECHMAMRNPQMKVSLIIARPVRVNAVQSYPFTIVINNISRIQRVDNIISHVIDRVSHDLIGTSYYDLIYDGDLLTVSQLQKSVQASSTQKIATYRIRSSTGTFVTTTAVWKAVSNPFTNSVQFITIKHFPRMISLKNEQDIRQSTLKQMLHNHNETSKDNL</sequence>
<dbReference type="PROSITE" id="PS50888">
    <property type="entry name" value="BHLH"/>
    <property type="match status" value="1"/>
</dbReference>